<dbReference type="Gene3D" id="1.20.1250.20">
    <property type="entry name" value="MFS general substrate transporter like domains"/>
    <property type="match status" value="1"/>
</dbReference>
<dbReference type="Pfam" id="PF03209">
    <property type="entry name" value="PUCC"/>
    <property type="match status" value="1"/>
</dbReference>
<feature type="transmembrane region" description="Helical" evidence="6">
    <location>
        <begin position="105"/>
        <end position="130"/>
    </location>
</feature>
<comment type="caution">
    <text evidence="7">The sequence shown here is derived from an EMBL/GenBank/DDBJ whole genome shotgun (WGS) entry which is preliminary data.</text>
</comment>
<dbReference type="EMBL" id="BMJJ01000004">
    <property type="protein sequence ID" value="GGD17332.1"/>
    <property type="molecule type" value="Genomic_DNA"/>
</dbReference>
<dbReference type="AlphaFoldDB" id="A0A917DAG7"/>
<evidence type="ECO:0000313" key="7">
    <source>
        <dbReference type="EMBL" id="GGD17332.1"/>
    </source>
</evidence>
<reference evidence="7" key="2">
    <citation type="submission" date="2020-09" db="EMBL/GenBank/DDBJ databases">
        <authorList>
            <person name="Sun Q."/>
            <person name="Zhou Y."/>
        </authorList>
    </citation>
    <scope>NUCLEOTIDE SEQUENCE</scope>
    <source>
        <strain evidence="7">CGMCC 1.15493</strain>
    </source>
</reference>
<feature type="transmembrane region" description="Helical" evidence="6">
    <location>
        <begin position="294"/>
        <end position="316"/>
    </location>
</feature>
<sequence length="477" mass="49240">MSIGGARLAKAWTKVGTRFLPFADAASEGLPLSRLVRLSLFQVSVGMAMVLLTGTLNRVMIVELGVPASVVAFMVALPIVFAPVRALIGHRSDHHRSYLGWRRVPYIWMGTLLQFGGFAVMPFALLVLTGEGAVQAPYAGEIGAALAFLLVGAGMHTVQTAGLALACDLAPEETRPRVVALLYFMLLVGMLISALAFSAVLADFTHLKLIQVVQGAAVITMALNLVALWKQESRSPRRTDPALPRPPFRQAMAAFAAPARNRRTLLAVALGTAGFAMQDVLLEPYGGQILNLGVGATTLLTAMLAAGTLGGLALAARALTAGVDPAKLAAFGVLAGLPAFAFVIFSGPLESVALFRLGATLIGFGGGLFSVGMLTCAMDLADGSDTGLALGAWGAVQASAMGLAIAGGGAIRDLVVALSQRGLFTGTALGQQEMAYGIVYAIEIGLLLAALAAIGPLARYIRAPGEGRHFGLASLPG</sequence>
<dbReference type="Proteomes" id="UP000613160">
    <property type="component" value="Unassembled WGS sequence"/>
</dbReference>
<feature type="transmembrane region" description="Helical" evidence="6">
    <location>
        <begin position="178"/>
        <end position="197"/>
    </location>
</feature>
<dbReference type="RefSeq" id="WP_188850481.1">
    <property type="nucleotide sequence ID" value="NZ_BMJJ01000004.1"/>
</dbReference>
<evidence type="ECO:0000256" key="5">
    <source>
        <dbReference type="ARBA" id="ARBA00023136"/>
    </source>
</evidence>
<evidence type="ECO:0000256" key="1">
    <source>
        <dbReference type="ARBA" id="ARBA00004141"/>
    </source>
</evidence>
<keyword evidence="3 6" id="KW-0812">Transmembrane</keyword>
<accession>A0A917DAG7</accession>
<feature type="transmembrane region" description="Helical" evidence="6">
    <location>
        <begin position="388"/>
        <end position="411"/>
    </location>
</feature>
<keyword evidence="8" id="KW-1185">Reference proteome</keyword>
<dbReference type="SUPFAM" id="SSF103473">
    <property type="entry name" value="MFS general substrate transporter"/>
    <property type="match status" value="1"/>
</dbReference>
<name>A0A917DAG7_9HYPH</name>
<reference evidence="7" key="1">
    <citation type="journal article" date="2014" name="Int. J. Syst. Evol. Microbiol.">
        <title>Complete genome sequence of Corynebacterium casei LMG S-19264T (=DSM 44701T), isolated from a smear-ripened cheese.</title>
        <authorList>
            <consortium name="US DOE Joint Genome Institute (JGI-PGF)"/>
            <person name="Walter F."/>
            <person name="Albersmeier A."/>
            <person name="Kalinowski J."/>
            <person name="Ruckert C."/>
        </authorList>
    </citation>
    <scope>NUCLEOTIDE SEQUENCE</scope>
    <source>
        <strain evidence="7">CGMCC 1.15493</strain>
    </source>
</reference>
<feature type="transmembrane region" description="Helical" evidence="6">
    <location>
        <begin position="353"/>
        <end position="376"/>
    </location>
</feature>
<dbReference type="PANTHER" id="PTHR23538">
    <property type="entry name" value="44.5 KD BACTERIOCHLOROPHYLL SYNTHASE SUBUNIT"/>
    <property type="match status" value="1"/>
</dbReference>
<feature type="transmembrane region" description="Helical" evidence="6">
    <location>
        <begin position="209"/>
        <end position="229"/>
    </location>
</feature>
<dbReference type="InterPro" id="IPR026036">
    <property type="entry name" value="PucC"/>
</dbReference>
<evidence type="ECO:0000313" key="8">
    <source>
        <dbReference type="Proteomes" id="UP000613160"/>
    </source>
</evidence>
<dbReference type="CDD" id="cd06176">
    <property type="entry name" value="MFS_BCD_PucC-like"/>
    <property type="match status" value="1"/>
</dbReference>
<evidence type="ECO:0000256" key="4">
    <source>
        <dbReference type="ARBA" id="ARBA00022989"/>
    </source>
</evidence>
<evidence type="ECO:0000256" key="6">
    <source>
        <dbReference type="SAM" id="Phobius"/>
    </source>
</evidence>
<comment type="similarity">
    <text evidence="2">Belongs to the PucC family.</text>
</comment>
<comment type="subcellular location">
    <subcellularLocation>
        <location evidence="1">Membrane</location>
        <topology evidence="1">Multi-pass membrane protein</topology>
    </subcellularLocation>
</comment>
<feature type="transmembrane region" description="Helical" evidence="6">
    <location>
        <begin position="264"/>
        <end position="282"/>
    </location>
</feature>
<feature type="transmembrane region" description="Helical" evidence="6">
    <location>
        <begin position="142"/>
        <end position="166"/>
    </location>
</feature>
<dbReference type="InterPro" id="IPR004896">
    <property type="entry name" value="PucC-rel"/>
</dbReference>
<dbReference type="PIRSF" id="PIRSF016565">
    <property type="entry name" value="PucC"/>
    <property type="match status" value="1"/>
</dbReference>
<feature type="transmembrane region" description="Helical" evidence="6">
    <location>
        <begin position="64"/>
        <end position="84"/>
    </location>
</feature>
<feature type="transmembrane region" description="Helical" evidence="6">
    <location>
        <begin position="434"/>
        <end position="458"/>
    </location>
</feature>
<gene>
    <name evidence="7" type="ORF">GCM10011335_20250</name>
</gene>
<evidence type="ECO:0000256" key="3">
    <source>
        <dbReference type="ARBA" id="ARBA00022692"/>
    </source>
</evidence>
<keyword evidence="4 6" id="KW-1133">Transmembrane helix</keyword>
<proteinExistence type="inferred from homology"/>
<keyword evidence="5 6" id="KW-0472">Membrane</keyword>
<dbReference type="GO" id="GO:0016020">
    <property type="term" value="C:membrane"/>
    <property type="evidence" value="ECO:0007669"/>
    <property type="project" value="UniProtKB-SubCell"/>
</dbReference>
<protein>
    <submittedName>
        <fullName evidence="7">MFS transporter</fullName>
    </submittedName>
</protein>
<evidence type="ECO:0000256" key="2">
    <source>
        <dbReference type="ARBA" id="ARBA00008412"/>
    </source>
</evidence>
<feature type="transmembrane region" description="Helical" evidence="6">
    <location>
        <begin position="35"/>
        <end position="52"/>
    </location>
</feature>
<dbReference type="PANTHER" id="PTHR23538:SF1">
    <property type="entry name" value="44.5 KD BACTERIOCHLOROPHYLL SYNTHASE SUBUNIT"/>
    <property type="match status" value="1"/>
</dbReference>
<feature type="transmembrane region" description="Helical" evidence="6">
    <location>
        <begin position="328"/>
        <end position="347"/>
    </location>
</feature>
<dbReference type="InterPro" id="IPR036259">
    <property type="entry name" value="MFS_trans_sf"/>
</dbReference>
<organism evidence="7 8">
    <name type="scientific">Aureimonas glaciei</name>
    <dbReference type="NCBI Taxonomy" id="1776957"/>
    <lineage>
        <taxon>Bacteria</taxon>
        <taxon>Pseudomonadati</taxon>
        <taxon>Pseudomonadota</taxon>
        <taxon>Alphaproteobacteria</taxon>
        <taxon>Hyphomicrobiales</taxon>
        <taxon>Aurantimonadaceae</taxon>
        <taxon>Aureimonas</taxon>
    </lineage>
</organism>